<feature type="transmembrane region" description="Helical" evidence="11">
    <location>
        <begin position="309"/>
        <end position="333"/>
    </location>
</feature>
<dbReference type="GO" id="GO:0071555">
    <property type="term" value="P:cell wall organization"/>
    <property type="evidence" value="ECO:0007669"/>
    <property type="project" value="UniProtKB-KW"/>
</dbReference>
<evidence type="ECO:0000256" key="5">
    <source>
        <dbReference type="ARBA" id="ARBA00022692"/>
    </source>
</evidence>
<proteinExistence type="inferred from homology"/>
<keyword evidence="6 11" id="KW-0133">Cell shape</keyword>
<feature type="transmembrane region" description="Helical" evidence="11">
    <location>
        <begin position="16"/>
        <end position="36"/>
    </location>
</feature>
<feature type="transmembrane region" description="Helical" evidence="11">
    <location>
        <begin position="187"/>
        <end position="207"/>
    </location>
</feature>
<evidence type="ECO:0000256" key="4">
    <source>
        <dbReference type="ARBA" id="ARBA00022679"/>
    </source>
</evidence>
<organism evidence="12 13">
    <name type="scientific">Candidatus Magnetobacterium bavaricum</name>
    <dbReference type="NCBI Taxonomy" id="29290"/>
    <lineage>
        <taxon>Bacteria</taxon>
        <taxon>Pseudomonadati</taxon>
        <taxon>Nitrospirota</taxon>
        <taxon>Thermodesulfovibrionia</taxon>
        <taxon>Thermodesulfovibrionales</taxon>
        <taxon>Candidatus Magnetobacteriaceae</taxon>
        <taxon>Candidatus Magnetobacterium</taxon>
    </lineage>
</organism>
<dbReference type="GO" id="GO:0009252">
    <property type="term" value="P:peptidoglycan biosynthetic process"/>
    <property type="evidence" value="ECO:0007669"/>
    <property type="project" value="UniProtKB-UniRule"/>
</dbReference>
<dbReference type="PANTHER" id="PTHR30474:SF1">
    <property type="entry name" value="PEPTIDOGLYCAN GLYCOSYLTRANSFERASE MRDB"/>
    <property type="match status" value="1"/>
</dbReference>
<evidence type="ECO:0000256" key="6">
    <source>
        <dbReference type="ARBA" id="ARBA00022960"/>
    </source>
</evidence>
<dbReference type="Proteomes" id="UP000033423">
    <property type="component" value="Unassembled WGS sequence"/>
</dbReference>
<dbReference type="NCBIfam" id="NF037961">
    <property type="entry name" value="RodA_shape"/>
    <property type="match status" value="1"/>
</dbReference>
<feature type="transmembrane region" description="Helical" evidence="11">
    <location>
        <begin position="345"/>
        <end position="366"/>
    </location>
</feature>
<evidence type="ECO:0000256" key="2">
    <source>
        <dbReference type="ARBA" id="ARBA00022475"/>
    </source>
</evidence>
<protein>
    <recommendedName>
        <fullName evidence="11">Peptidoglycan glycosyltransferase RodA</fullName>
        <shortName evidence="11">PGT</shortName>
        <ecNumber evidence="11">2.4.99.28</ecNumber>
    </recommendedName>
    <alternativeName>
        <fullName evidence="11">Cell elongation protein RodA</fullName>
    </alternativeName>
    <alternativeName>
        <fullName evidence="11">Cell wall polymerase</fullName>
    </alternativeName>
    <alternativeName>
        <fullName evidence="11">Peptidoglycan polymerase</fullName>
        <shortName evidence="11">PG polymerase</shortName>
    </alternativeName>
</protein>
<dbReference type="EMBL" id="LACI01001674">
    <property type="protein sequence ID" value="KJU83943.1"/>
    <property type="molecule type" value="Genomic_DNA"/>
</dbReference>
<evidence type="ECO:0000313" key="13">
    <source>
        <dbReference type="Proteomes" id="UP000033423"/>
    </source>
</evidence>
<dbReference type="Pfam" id="PF01098">
    <property type="entry name" value="FTSW_RODA_SPOVE"/>
    <property type="match status" value="1"/>
</dbReference>
<sequence length="374" mass="42342">MPLPRINRKYLKLFDWYTLLLLVIISLTGVLTVYSATRPILSSIQPNYYIKQLLWIMIGLVCVFAMVLYDYVWLKNFAYVLYVFGIVMLILVLMVGRSGLGAQRWFDMGIFSFQPSELFRVILIIAIGKYMSSIRGQLTKWDFISSAGIFGIIPFILIIKQPHLGTGLILLTTYFFMALSKKIERRILTTMVVAVVMLTPLLGKPIWNNLKDYQKNRIVAFIDPSRDPRGIGYQIEQSKITIGSGMIVGRGYLKGTQGPLKFLPEKHTDFIFSVFAEEWGFAGSVVIFSLYLLLFLRGIDTALKAKDEFASYVAIGITFMLFLYFLINIGMVIGVMPVVGVPIPLMSYGGTSIITNFLAVGILINIRMRRLVLL</sequence>
<dbReference type="InterPro" id="IPR001182">
    <property type="entry name" value="FtsW/RodA"/>
</dbReference>
<dbReference type="InterPro" id="IPR011923">
    <property type="entry name" value="RodA/MrdB"/>
</dbReference>
<feature type="transmembrane region" description="Helical" evidence="11">
    <location>
        <begin position="76"/>
        <end position="96"/>
    </location>
</feature>
<dbReference type="UniPathway" id="UPA00219"/>
<evidence type="ECO:0000256" key="8">
    <source>
        <dbReference type="ARBA" id="ARBA00022989"/>
    </source>
</evidence>
<keyword evidence="13" id="KW-1185">Reference proteome</keyword>
<dbReference type="GO" id="GO:0051301">
    <property type="term" value="P:cell division"/>
    <property type="evidence" value="ECO:0007669"/>
    <property type="project" value="InterPro"/>
</dbReference>
<dbReference type="NCBIfam" id="TIGR02210">
    <property type="entry name" value="rodA_shape"/>
    <property type="match status" value="1"/>
</dbReference>
<keyword evidence="9 11" id="KW-0472">Membrane</keyword>
<comment type="function">
    <text evidence="11">Peptidoglycan polymerase that is essential for cell wall elongation.</text>
</comment>
<reference evidence="12 13" key="1">
    <citation type="submission" date="2015-02" db="EMBL/GenBank/DDBJ databases">
        <title>Single-cell genomics of uncultivated deep-branching MTB reveals a conserved set of magnetosome genes.</title>
        <authorList>
            <person name="Kolinko S."/>
            <person name="Richter M."/>
            <person name="Glockner F.O."/>
            <person name="Brachmann A."/>
            <person name="Schuler D."/>
        </authorList>
    </citation>
    <scope>NUCLEOTIDE SEQUENCE [LARGE SCALE GENOMIC DNA]</scope>
    <source>
        <strain evidence="12">TM-1</strain>
    </source>
</reference>
<dbReference type="HAMAP" id="MF_02079">
    <property type="entry name" value="PGT_RodA"/>
    <property type="match status" value="1"/>
</dbReference>
<gene>
    <name evidence="11" type="primary">rodA</name>
    <name evidence="12" type="ORF">MBAV_003864</name>
</gene>
<keyword evidence="5 11" id="KW-0812">Transmembrane</keyword>
<keyword evidence="3 11" id="KW-0328">Glycosyltransferase</keyword>
<dbReference type="EC" id="2.4.99.28" evidence="11"/>
<keyword evidence="8 11" id="KW-1133">Transmembrane helix</keyword>
<dbReference type="GO" id="GO:0005886">
    <property type="term" value="C:plasma membrane"/>
    <property type="evidence" value="ECO:0007669"/>
    <property type="project" value="UniProtKB-SubCell"/>
</dbReference>
<dbReference type="GO" id="GO:0008360">
    <property type="term" value="P:regulation of cell shape"/>
    <property type="evidence" value="ECO:0007669"/>
    <property type="project" value="UniProtKB-KW"/>
</dbReference>
<comment type="catalytic activity">
    <reaction evidence="11">
        <text>[GlcNAc-(1-&gt;4)-Mur2Ac(oyl-L-Ala-gamma-D-Glu-L-Lys-D-Ala-D-Ala)](n)-di-trans,octa-cis-undecaprenyl diphosphate + beta-D-GlcNAc-(1-&gt;4)-Mur2Ac(oyl-L-Ala-gamma-D-Glu-L-Lys-D-Ala-D-Ala)-di-trans,octa-cis-undecaprenyl diphosphate = [GlcNAc-(1-&gt;4)-Mur2Ac(oyl-L-Ala-gamma-D-Glu-L-Lys-D-Ala-D-Ala)](n+1)-di-trans,octa-cis-undecaprenyl diphosphate + di-trans,octa-cis-undecaprenyl diphosphate + H(+)</text>
        <dbReference type="Rhea" id="RHEA:23708"/>
        <dbReference type="Rhea" id="RHEA-COMP:9602"/>
        <dbReference type="Rhea" id="RHEA-COMP:9603"/>
        <dbReference type="ChEBI" id="CHEBI:15378"/>
        <dbReference type="ChEBI" id="CHEBI:58405"/>
        <dbReference type="ChEBI" id="CHEBI:60033"/>
        <dbReference type="ChEBI" id="CHEBI:78435"/>
        <dbReference type="EC" id="2.4.99.28"/>
    </reaction>
</comment>
<name>A0A0F3GTE1_9BACT</name>
<evidence type="ECO:0000256" key="10">
    <source>
        <dbReference type="ARBA" id="ARBA00023316"/>
    </source>
</evidence>
<keyword evidence="4 11" id="KW-0808">Transferase</keyword>
<feature type="transmembrane region" description="Helical" evidence="11">
    <location>
        <begin position="108"/>
        <end position="128"/>
    </location>
</feature>
<evidence type="ECO:0000256" key="7">
    <source>
        <dbReference type="ARBA" id="ARBA00022984"/>
    </source>
</evidence>
<evidence type="ECO:0000256" key="3">
    <source>
        <dbReference type="ARBA" id="ARBA00022676"/>
    </source>
</evidence>
<keyword evidence="7 11" id="KW-0573">Peptidoglycan synthesis</keyword>
<dbReference type="GO" id="GO:0032153">
    <property type="term" value="C:cell division site"/>
    <property type="evidence" value="ECO:0007669"/>
    <property type="project" value="TreeGrafter"/>
</dbReference>
<dbReference type="PATRIC" id="fig|29290.4.peg.5103"/>
<feature type="transmembrane region" description="Helical" evidence="11">
    <location>
        <begin position="279"/>
        <end position="297"/>
    </location>
</feature>
<keyword evidence="2 11" id="KW-1003">Cell membrane</keyword>
<feature type="transmembrane region" description="Helical" evidence="11">
    <location>
        <begin position="48"/>
        <end position="69"/>
    </location>
</feature>
<evidence type="ECO:0000256" key="1">
    <source>
        <dbReference type="ARBA" id="ARBA00004141"/>
    </source>
</evidence>
<dbReference type="AlphaFoldDB" id="A0A0F3GTE1"/>
<feature type="transmembrane region" description="Helical" evidence="11">
    <location>
        <begin position="140"/>
        <end position="158"/>
    </location>
</feature>
<evidence type="ECO:0000313" key="12">
    <source>
        <dbReference type="EMBL" id="KJU83943.1"/>
    </source>
</evidence>
<dbReference type="GO" id="GO:0015648">
    <property type="term" value="F:lipid-linked peptidoglycan transporter activity"/>
    <property type="evidence" value="ECO:0007669"/>
    <property type="project" value="TreeGrafter"/>
</dbReference>
<evidence type="ECO:0000256" key="11">
    <source>
        <dbReference type="HAMAP-Rule" id="MF_02079"/>
    </source>
</evidence>
<keyword evidence="10 11" id="KW-0961">Cell wall biogenesis/degradation</keyword>
<accession>A0A0F3GTE1</accession>
<dbReference type="PANTHER" id="PTHR30474">
    <property type="entry name" value="CELL CYCLE PROTEIN"/>
    <property type="match status" value="1"/>
</dbReference>
<comment type="similarity">
    <text evidence="11">Belongs to the SEDS family. MrdB/RodA subfamily.</text>
</comment>
<comment type="subcellular location">
    <subcellularLocation>
        <location evidence="11">Cell membrane</location>
        <topology evidence="11">Multi-pass membrane protein</topology>
    </subcellularLocation>
    <subcellularLocation>
        <location evidence="1">Membrane</location>
        <topology evidence="1">Multi-pass membrane protein</topology>
    </subcellularLocation>
</comment>
<comment type="pathway">
    <text evidence="11">Cell wall biogenesis; peptidoglycan biosynthesis.</text>
</comment>
<feature type="transmembrane region" description="Helical" evidence="11">
    <location>
        <begin position="164"/>
        <end position="180"/>
    </location>
</feature>
<dbReference type="GO" id="GO:0008955">
    <property type="term" value="F:peptidoglycan glycosyltransferase activity"/>
    <property type="evidence" value="ECO:0007669"/>
    <property type="project" value="UniProtKB-UniRule"/>
</dbReference>
<dbReference type="InterPro" id="IPR018365">
    <property type="entry name" value="Cell_cycle_FtsW-rel_CS"/>
</dbReference>
<evidence type="ECO:0000256" key="9">
    <source>
        <dbReference type="ARBA" id="ARBA00023136"/>
    </source>
</evidence>
<comment type="caution">
    <text evidence="12">The sequence shown here is derived from an EMBL/GenBank/DDBJ whole genome shotgun (WGS) entry which is preliminary data.</text>
</comment>
<dbReference type="PROSITE" id="PS00428">
    <property type="entry name" value="FTSW_RODA_SPOVE"/>
    <property type="match status" value="1"/>
</dbReference>